<protein>
    <submittedName>
        <fullName evidence="2">Uncharacterized protein</fullName>
    </submittedName>
</protein>
<feature type="region of interest" description="Disordered" evidence="1">
    <location>
        <begin position="146"/>
        <end position="167"/>
    </location>
</feature>
<organism evidence="2 3">
    <name type="scientific">Blastomyces percursus</name>
    <dbReference type="NCBI Taxonomy" id="1658174"/>
    <lineage>
        <taxon>Eukaryota</taxon>
        <taxon>Fungi</taxon>
        <taxon>Dikarya</taxon>
        <taxon>Ascomycota</taxon>
        <taxon>Pezizomycotina</taxon>
        <taxon>Eurotiomycetes</taxon>
        <taxon>Eurotiomycetidae</taxon>
        <taxon>Onygenales</taxon>
        <taxon>Ajellomycetaceae</taxon>
        <taxon>Blastomyces</taxon>
    </lineage>
</organism>
<dbReference type="Proteomes" id="UP000242791">
    <property type="component" value="Unassembled WGS sequence"/>
</dbReference>
<name>A0A1J9Q009_9EURO</name>
<feature type="compositionally biased region" description="Low complexity" evidence="1">
    <location>
        <begin position="234"/>
        <end position="246"/>
    </location>
</feature>
<sequence length="263" mass="29693">MSTLLEDLSAVDPNLDRTNVKTGPDSFNRDWEDLEGIEEWTDFSYENLIEMLGDVLAQPYQQHEIDPPAPVRCSTCYIINEPTVTAILLTWNHTIVDCALKLASKASTTMPAMSWTLGNYSALCGETVLPDWAGIHSDMAGLAPCSRIPGDNQSQHDTRRSKRDKFHKPLRQVMHYAKLFNTRYACVISDKELVCFRRTLSEFEGVPLAAGRPARVSQPSPTPSRRHDWLLHKPTTPSPRTDSSTPFRVMILPAQAQQRDEQR</sequence>
<dbReference type="STRING" id="1658174.A0A1J9Q009"/>
<dbReference type="AlphaFoldDB" id="A0A1J9Q009"/>
<keyword evidence="3" id="KW-1185">Reference proteome</keyword>
<accession>A0A1J9Q009</accession>
<feature type="region of interest" description="Disordered" evidence="1">
    <location>
        <begin position="210"/>
        <end position="247"/>
    </location>
</feature>
<gene>
    <name evidence="2" type="ORF">ACJ73_06744</name>
</gene>
<evidence type="ECO:0000313" key="2">
    <source>
        <dbReference type="EMBL" id="OJD21913.1"/>
    </source>
</evidence>
<dbReference type="EMBL" id="LGTZ01001238">
    <property type="protein sequence ID" value="OJD21913.1"/>
    <property type="molecule type" value="Genomic_DNA"/>
</dbReference>
<dbReference type="VEuPathDB" id="FungiDB:ACJ73_06744"/>
<reference evidence="2 3" key="1">
    <citation type="submission" date="2015-08" db="EMBL/GenBank/DDBJ databases">
        <title>Emmonsia species relationships and genome sequence.</title>
        <authorList>
            <person name="Cuomo C.A."/>
            <person name="Schwartz I.S."/>
            <person name="Kenyon C."/>
            <person name="De Hoog G.S."/>
            <person name="Govender N.P."/>
            <person name="Botha A."/>
            <person name="Moreno L."/>
            <person name="De Vries M."/>
            <person name="Munoz J.F."/>
            <person name="Stielow J.B."/>
        </authorList>
    </citation>
    <scope>NUCLEOTIDE SEQUENCE [LARGE SCALE GENOMIC DNA]</scope>
    <source>
        <strain evidence="2 3">EI222</strain>
    </source>
</reference>
<evidence type="ECO:0000313" key="3">
    <source>
        <dbReference type="Proteomes" id="UP000242791"/>
    </source>
</evidence>
<evidence type="ECO:0000256" key="1">
    <source>
        <dbReference type="SAM" id="MobiDB-lite"/>
    </source>
</evidence>
<proteinExistence type="predicted"/>
<dbReference type="OrthoDB" id="4505485at2759"/>
<comment type="caution">
    <text evidence="2">The sequence shown here is derived from an EMBL/GenBank/DDBJ whole genome shotgun (WGS) entry which is preliminary data.</text>
</comment>